<reference evidence="2" key="1">
    <citation type="submission" date="2021-02" db="EMBL/GenBank/DDBJ databases">
        <authorList>
            <person name="Nowell W R."/>
        </authorList>
    </citation>
    <scope>NUCLEOTIDE SEQUENCE</scope>
</reference>
<gene>
    <name evidence="2" type="ORF">GPM918_LOCUS26241</name>
    <name evidence="3" type="ORF">SRO942_LOCUS26352</name>
</gene>
<feature type="region of interest" description="Disordered" evidence="1">
    <location>
        <begin position="226"/>
        <end position="281"/>
    </location>
</feature>
<evidence type="ECO:0000313" key="4">
    <source>
        <dbReference type="Proteomes" id="UP000663829"/>
    </source>
</evidence>
<dbReference type="AlphaFoldDB" id="A0A815A741"/>
<comment type="caution">
    <text evidence="2">The sequence shown here is derived from an EMBL/GenBank/DDBJ whole genome shotgun (WGS) entry which is preliminary data.</text>
</comment>
<protein>
    <submittedName>
        <fullName evidence="2">Uncharacterized protein</fullName>
    </submittedName>
</protein>
<dbReference type="Proteomes" id="UP000681722">
    <property type="component" value="Unassembled WGS sequence"/>
</dbReference>
<name>A0A815A741_9BILA</name>
<accession>A0A815A741</accession>
<dbReference type="Proteomes" id="UP000663829">
    <property type="component" value="Unassembled WGS sequence"/>
</dbReference>
<feature type="compositionally biased region" description="Polar residues" evidence="1">
    <location>
        <begin position="61"/>
        <end position="71"/>
    </location>
</feature>
<evidence type="ECO:0000313" key="2">
    <source>
        <dbReference type="EMBL" id="CAF1253363.1"/>
    </source>
</evidence>
<dbReference type="EMBL" id="CAJOBC010015478">
    <property type="protein sequence ID" value="CAF4024124.1"/>
    <property type="molecule type" value="Genomic_DNA"/>
</dbReference>
<feature type="region of interest" description="Disordered" evidence="1">
    <location>
        <begin position="1"/>
        <end position="73"/>
    </location>
</feature>
<proteinExistence type="predicted"/>
<sequence length="340" mass="38338">MCSSAGRGGGWEDETDIPERTTPPPVTQPATQTFGTLASYPPFTHATVPEVISPPSPPSSRQSQYKQQGSRRSAILRRIRQTTGSLEEIPIFLAAKRPRTDTPYPTSPPLSHWHFAPIVTSPPMVSKLRPQRLSRHARLAMPHKQYQPTSPLYYIPPPPPTIRPRQPKTNALRPTAVPLMQLDSKARRTQQRAQQQNRQHDPYYATPSTAAAEQQNYMALLPPPRYTTVTAKPKKPYAQPKNVQQHTPPPPTDLVDEPRQQGYPAQRYQQRDTTTATTNKPNHVILSDSTMSRFRLSQFNNSTVSVRIKSNSGFGIRDYINQVTSGQLRYLLEECLSEHI</sequence>
<evidence type="ECO:0000313" key="3">
    <source>
        <dbReference type="EMBL" id="CAF4024124.1"/>
    </source>
</evidence>
<evidence type="ECO:0000256" key="1">
    <source>
        <dbReference type="SAM" id="MobiDB-lite"/>
    </source>
</evidence>
<feature type="region of interest" description="Disordered" evidence="1">
    <location>
        <begin position="185"/>
        <end position="204"/>
    </location>
</feature>
<dbReference type="EMBL" id="CAJNOQ010010492">
    <property type="protein sequence ID" value="CAF1253363.1"/>
    <property type="molecule type" value="Genomic_DNA"/>
</dbReference>
<feature type="compositionally biased region" description="Polar residues" evidence="1">
    <location>
        <begin position="267"/>
        <end position="281"/>
    </location>
</feature>
<organism evidence="2 4">
    <name type="scientific">Didymodactylos carnosus</name>
    <dbReference type="NCBI Taxonomy" id="1234261"/>
    <lineage>
        <taxon>Eukaryota</taxon>
        <taxon>Metazoa</taxon>
        <taxon>Spiralia</taxon>
        <taxon>Gnathifera</taxon>
        <taxon>Rotifera</taxon>
        <taxon>Eurotatoria</taxon>
        <taxon>Bdelloidea</taxon>
        <taxon>Philodinida</taxon>
        <taxon>Philodinidae</taxon>
        <taxon>Didymodactylos</taxon>
    </lineage>
</organism>
<keyword evidence="4" id="KW-1185">Reference proteome</keyword>